<accession>A0A556TTD5</accession>
<proteinExistence type="predicted"/>
<evidence type="ECO:0000256" key="1">
    <source>
        <dbReference type="SAM" id="MobiDB-lite"/>
    </source>
</evidence>
<organism evidence="2 3">
    <name type="scientific">Bagarius yarrelli</name>
    <name type="common">Goonch</name>
    <name type="synonym">Bagrus yarrelli</name>
    <dbReference type="NCBI Taxonomy" id="175774"/>
    <lineage>
        <taxon>Eukaryota</taxon>
        <taxon>Metazoa</taxon>
        <taxon>Chordata</taxon>
        <taxon>Craniata</taxon>
        <taxon>Vertebrata</taxon>
        <taxon>Euteleostomi</taxon>
        <taxon>Actinopterygii</taxon>
        <taxon>Neopterygii</taxon>
        <taxon>Teleostei</taxon>
        <taxon>Ostariophysi</taxon>
        <taxon>Siluriformes</taxon>
        <taxon>Sisoridae</taxon>
        <taxon>Sisorinae</taxon>
        <taxon>Bagarius</taxon>
    </lineage>
</organism>
<evidence type="ECO:0000313" key="3">
    <source>
        <dbReference type="Proteomes" id="UP000319801"/>
    </source>
</evidence>
<dbReference type="AlphaFoldDB" id="A0A556TTD5"/>
<evidence type="ECO:0000313" key="2">
    <source>
        <dbReference type="EMBL" id="TSK62563.1"/>
    </source>
</evidence>
<keyword evidence="3" id="KW-1185">Reference proteome</keyword>
<reference evidence="2 3" key="1">
    <citation type="journal article" date="2019" name="Genome Biol. Evol.">
        <title>Whole-Genome Sequencing of the Giant Devil Catfish, Bagarius yarrelli.</title>
        <authorList>
            <person name="Jiang W."/>
            <person name="Lv Y."/>
            <person name="Cheng L."/>
            <person name="Yang K."/>
            <person name="Chao B."/>
            <person name="Wang X."/>
            <person name="Li Y."/>
            <person name="Pan X."/>
            <person name="You X."/>
            <person name="Zhang Y."/>
            <person name="Yang J."/>
            <person name="Li J."/>
            <person name="Zhang X."/>
            <person name="Liu S."/>
            <person name="Sun C."/>
            <person name="Yang J."/>
            <person name="Shi Q."/>
        </authorList>
    </citation>
    <scope>NUCLEOTIDE SEQUENCE [LARGE SCALE GENOMIC DNA]</scope>
    <source>
        <strain evidence="2">JWS20170419001</strain>
        <tissue evidence="2">Muscle</tissue>
    </source>
</reference>
<name>A0A556TTD5_BAGYA</name>
<comment type="caution">
    <text evidence="2">The sequence shown here is derived from an EMBL/GenBank/DDBJ whole genome shotgun (WGS) entry which is preliminary data.</text>
</comment>
<dbReference type="Proteomes" id="UP000319801">
    <property type="component" value="Unassembled WGS sequence"/>
</dbReference>
<feature type="region of interest" description="Disordered" evidence="1">
    <location>
        <begin position="1"/>
        <end position="31"/>
    </location>
</feature>
<sequence length="137" mass="14880">MEQTTDGTTSYRRSVPKSQGSKGSGPASRGGGASLKVNVCRVDVMVTEVCTSKKKHQWQDLRRGTERAATVEQIRAVLLTCLRFSVNVIRDRCDICVGPDDVLCNPGHLLHLGKLFPPTRLSVGSSHSRLPKSFSSA</sequence>
<protein>
    <submittedName>
        <fullName evidence="2">Uncharacterized protein</fullName>
    </submittedName>
</protein>
<feature type="compositionally biased region" description="Polar residues" evidence="1">
    <location>
        <begin position="1"/>
        <end position="19"/>
    </location>
</feature>
<dbReference type="EMBL" id="VCAZ01000017">
    <property type="protein sequence ID" value="TSK62563.1"/>
    <property type="molecule type" value="Genomic_DNA"/>
</dbReference>
<gene>
    <name evidence="2" type="ORF">Baya_4691</name>
</gene>